<feature type="signal peptide" evidence="1">
    <location>
        <begin position="1"/>
        <end position="23"/>
    </location>
</feature>
<dbReference type="AlphaFoldDB" id="A0A1T4XDH6"/>
<organism evidence="3 4">
    <name type="scientific">Thiothrix eikelboomii</name>
    <dbReference type="NCBI Taxonomy" id="92487"/>
    <lineage>
        <taxon>Bacteria</taxon>
        <taxon>Pseudomonadati</taxon>
        <taxon>Pseudomonadota</taxon>
        <taxon>Gammaproteobacteria</taxon>
        <taxon>Thiotrichales</taxon>
        <taxon>Thiotrichaceae</taxon>
        <taxon>Thiothrix</taxon>
    </lineage>
</organism>
<dbReference type="Proteomes" id="UP000190460">
    <property type="component" value="Unassembled WGS sequence"/>
</dbReference>
<feature type="chain" id="PRO_5012888363" evidence="1">
    <location>
        <begin position="24"/>
        <end position="147"/>
    </location>
</feature>
<gene>
    <name evidence="3" type="ORF">SAMN02745130_02847</name>
</gene>
<dbReference type="Pfam" id="PF13115">
    <property type="entry name" value="YtkA"/>
    <property type="match status" value="1"/>
</dbReference>
<sequence length="147" mass="15908">MNQQMFKHIFILTGLVCVLLACKAPTDADITKPAWELTQTSTNGLFKVRLRCQHLPSVGSFQDCQLELTDGSGKAIHGANIKLDGGMPKHGHGLPTAPVVSPLAAQGHYKIEGLQYNMPGAWLLGLLIKTPAGQDKLVFSFEISNLE</sequence>
<keyword evidence="4" id="KW-1185">Reference proteome</keyword>
<dbReference type="EMBL" id="FUYB01000016">
    <property type="protein sequence ID" value="SKA87633.1"/>
    <property type="molecule type" value="Genomic_DNA"/>
</dbReference>
<dbReference type="STRING" id="92487.SAMN02745130_02847"/>
<accession>A0A1T4XDH6</accession>
<evidence type="ECO:0000313" key="4">
    <source>
        <dbReference type="Proteomes" id="UP000190460"/>
    </source>
</evidence>
<evidence type="ECO:0000256" key="1">
    <source>
        <dbReference type="SAM" id="SignalP"/>
    </source>
</evidence>
<dbReference type="PROSITE" id="PS51257">
    <property type="entry name" value="PROKAR_LIPOPROTEIN"/>
    <property type="match status" value="1"/>
</dbReference>
<protein>
    <submittedName>
        <fullName evidence="3">YtkA-like</fullName>
    </submittedName>
</protein>
<evidence type="ECO:0000313" key="3">
    <source>
        <dbReference type="EMBL" id="SKA87633.1"/>
    </source>
</evidence>
<feature type="domain" description="YtkA-like" evidence="2">
    <location>
        <begin position="65"/>
        <end position="122"/>
    </location>
</feature>
<reference evidence="3 4" key="1">
    <citation type="submission" date="2017-02" db="EMBL/GenBank/DDBJ databases">
        <authorList>
            <person name="Peterson S.W."/>
        </authorList>
    </citation>
    <scope>NUCLEOTIDE SEQUENCE [LARGE SCALE GENOMIC DNA]</scope>
    <source>
        <strain evidence="3 4">ATCC 49788</strain>
    </source>
</reference>
<name>A0A1T4XDH6_9GAMM</name>
<evidence type="ECO:0000259" key="2">
    <source>
        <dbReference type="Pfam" id="PF13115"/>
    </source>
</evidence>
<dbReference type="InterPro" id="IPR032693">
    <property type="entry name" value="YtkA-like_dom"/>
</dbReference>
<keyword evidence="1" id="KW-0732">Signal</keyword>
<proteinExistence type="predicted"/>